<protein>
    <submittedName>
        <fullName evidence="3">Uncharacterized protein</fullName>
    </submittedName>
</protein>
<evidence type="ECO:0000313" key="4">
    <source>
        <dbReference type="Proteomes" id="UP001281761"/>
    </source>
</evidence>
<feature type="compositionally biased region" description="Polar residues" evidence="2">
    <location>
        <begin position="358"/>
        <end position="378"/>
    </location>
</feature>
<dbReference type="PANTHER" id="PTHR37028:SF4">
    <property type="entry name" value="ALMS MOTIF DOMAIN-CONTAINING PROTEIN"/>
    <property type="match status" value="1"/>
</dbReference>
<gene>
    <name evidence="3" type="ORF">BLNAU_1710</name>
</gene>
<organism evidence="3 4">
    <name type="scientific">Blattamonas nauphoetae</name>
    <dbReference type="NCBI Taxonomy" id="2049346"/>
    <lineage>
        <taxon>Eukaryota</taxon>
        <taxon>Metamonada</taxon>
        <taxon>Preaxostyla</taxon>
        <taxon>Oxymonadida</taxon>
        <taxon>Blattamonas</taxon>
    </lineage>
</organism>
<feature type="region of interest" description="Disordered" evidence="2">
    <location>
        <begin position="1"/>
        <end position="34"/>
    </location>
</feature>
<name>A0ABQ9YHF2_9EUKA</name>
<dbReference type="PANTHER" id="PTHR37028">
    <property type="entry name" value="UNNAMED PRODUCT-RELATED"/>
    <property type="match status" value="1"/>
</dbReference>
<feature type="compositionally biased region" description="Pro residues" evidence="2">
    <location>
        <begin position="15"/>
        <end position="25"/>
    </location>
</feature>
<feature type="compositionally biased region" description="Basic and acidic residues" evidence="2">
    <location>
        <begin position="443"/>
        <end position="463"/>
    </location>
</feature>
<feature type="compositionally biased region" description="Basic and acidic residues" evidence="2">
    <location>
        <begin position="85"/>
        <end position="122"/>
    </location>
</feature>
<feature type="region of interest" description="Disordered" evidence="2">
    <location>
        <begin position="426"/>
        <end position="463"/>
    </location>
</feature>
<accession>A0ABQ9YHF2</accession>
<feature type="compositionally biased region" description="Polar residues" evidence="2">
    <location>
        <begin position="165"/>
        <end position="180"/>
    </location>
</feature>
<dbReference type="EMBL" id="JARBJD010000007">
    <property type="protein sequence ID" value="KAK2963177.1"/>
    <property type="molecule type" value="Genomic_DNA"/>
</dbReference>
<feature type="compositionally biased region" description="Low complexity" evidence="2">
    <location>
        <begin position="340"/>
        <end position="357"/>
    </location>
</feature>
<sequence>MGSLTNNPTSSFAPPIHPPPPPEPLTHPKQISTSAYLRLLKPAIPLNPHVDQSEDEHEDLGPSLSEVRRSSEPLTITHPEPFRFSTDHRSSWRNKLQELRRQRNEQKQKETEEHTPHNDDRWTSTYRSRFTSSPVVNQNHERSFTLSPHLDAEIADILASSLTPSHNYHSQLKSPRLSSPHQHERKENQQNGTDLESSNEQTCDRHSLSSDPIGHQRTRSDSTSTRRSSSQKRRDSDFNSFYQRMMRQQREKEEELDKLRIQLEEEKNEDSECVFKPTINKQKKTANESMNDTQAKAKIEDRLIQWNEHKREERMERIRNNSDLPSECTFQPKLNKRNPNLGNSLRSSDNRSLSCSSTKRSVSSIAQSGDRLSNNNNVLHPPAFSESTPSTFKPTLIATTKVKEERTKQYLAIPAFERLSQPKLLQTHQNPSHNDDGLNVDLNSDKTKEKEQPQPQKRLSDSDFRAFLQRQEDTWMNQRAKVMLATQTIADEAKPRLKLCQKSLRMAEERNAGMTFLERVMDKAEQNKKHTVVNPRTKESVNVSVSKGTLALLEQEQSEITFSPQINQRSQQLKARSVEEMSTEEVLRRKERLNSLARERRKEEQNEMTFKPKLSSKDFGVDSKLGVLRDPDNLLERLNQERLEKEKRLIEKYGTLESREELEVNKKAFTPDIHEIPKTHYSAPLSARHVERTNPQTTYSQIYSSK</sequence>
<feature type="region of interest" description="Disordered" evidence="2">
    <location>
        <begin position="680"/>
        <end position="706"/>
    </location>
</feature>
<reference evidence="3 4" key="1">
    <citation type="journal article" date="2022" name="bioRxiv">
        <title>Genomics of Preaxostyla Flagellates Illuminates Evolutionary Transitions and the Path Towards Mitochondrial Loss.</title>
        <authorList>
            <person name="Novak L.V.F."/>
            <person name="Treitli S.C."/>
            <person name="Pyrih J."/>
            <person name="Halakuc P."/>
            <person name="Pipaliya S.V."/>
            <person name="Vacek V."/>
            <person name="Brzon O."/>
            <person name="Soukal P."/>
            <person name="Eme L."/>
            <person name="Dacks J.B."/>
            <person name="Karnkowska A."/>
            <person name="Elias M."/>
            <person name="Hampl V."/>
        </authorList>
    </citation>
    <scope>NUCLEOTIDE SEQUENCE [LARGE SCALE GENOMIC DNA]</scope>
    <source>
        <strain evidence="3">NAU3</strain>
        <tissue evidence="3">Gut</tissue>
    </source>
</reference>
<feature type="compositionally biased region" description="Polar residues" evidence="2">
    <location>
        <begin position="693"/>
        <end position="706"/>
    </location>
</feature>
<feature type="coiled-coil region" evidence="1">
    <location>
        <begin position="242"/>
        <end position="269"/>
    </location>
</feature>
<feature type="compositionally biased region" description="Polar residues" evidence="2">
    <location>
        <begin position="1"/>
        <end position="12"/>
    </location>
</feature>
<dbReference type="Proteomes" id="UP001281761">
    <property type="component" value="Unassembled WGS sequence"/>
</dbReference>
<evidence type="ECO:0000256" key="1">
    <source>
        <dbReference type="SAM" id="Coils"/>
    </source>
</evidence>
<feature type="region of interest" description="Disordered" evidence="2">
    <location>
        <begin position="314"/>
        <end position="391"/>
    </location>
</feature>
<keyword evidence="4" id="KW-1185">Reference proteome</keyword>
<evidence type="ECO:0000256" key="2">
    <source>
        <dbReference type="SAM" id="MobiDB-lite"/>
    </source>
</evidence>
<feature type="compositionally biased region" description="Polar residues" evidence="2">
    <location>
        <begin position="189"/>
        <end position="201"/>
    </location>
</feature>
<proteinExistence type="predicted"/>
<feature type="region of interest" description="Disordered" evidence="2">
    <location>
        <begin position="47"/>
        <end position="126"/>
    </location>
</feature>
<evidence type="ECO:0000313" key="3">
    <source>
        <dbReference type="EMBL" id="KAK2963177.1"/>
    </source>
</evidence>
<feature type="region of interest" description="Disordered" evidence="2">
    <location>
        <begin position="165"/>
        <end position="241"/>
    </location>
</feature>
<keyword evidence="1" id="KW-0175">Coiled coil</keyword>
<comment type="caution">
    <text evidence="3">The sequence shown here is derived from an EMBL/GenBank/DDBJ whole genome shotgun (WGS) entry which is preliminary data.</text>
</comment>